<protein>
    <recommendedName>
        <fullName evidence="3">GnsA/GnsB family protein</fullName>
    </recommendedName>
</protein>
<dbReference type="HOGENOM" id="CLU_010859_0_0_14"/>
<proteinExistence type="predicted"/>
<name>F4MNS5_MYCML</name>
<dbReference type="RefSeq" id="WP_013729186.1">
    <property type="nucleotide sequence ID" value="NC_015431.1"/>
</dbReference>
<dbReference type="Proteomes" id="UP000010103">
    <property type="component" value="Chromosome"/>
</dbReference>
<dbReference type="NCBIfam" id="TIGR04512">
    <property type="entry name" value="Mycopla_NOT_gsn"/>
    <property type="match status" value="1"/>
</dbReference>
<dbReference type="OrthoDB" id="394936at2"/>
<organism evidence="1 2">
    <name type="scientific">Mycoplasma mycoides subsp. capri LC str. 95010</name>
    <dbReference type="NCBI Taxonomy" id="862259"/>
    <lineage>
        <taxon>Bacteria</taxon>
        <taxon>Bacillati</taxon>
        <taxon>Mycoplasmatota</taxon>
        <taxon>Mollicutes</taxon>
        <taxon>Mycoplasmataceae</taxon>
        <taxon>Mycoplasma</taxon>
    </lineage>
</organism>
<dbReference type="InterPro" id="IPR030962">
    <property type="entry name" value="Mycopla_NOT_gsn"/>
</dbReference>
<dbReference type="EMBL" id="FQ377874">
    <property type="protein sequence ID" value="CBW53757.1"/>
    <property type="molecule type" value="Genomic_DNA"/>
</dbReference>
<dbReference type="KEGG" id="mml:MLC_0290"/>
<gene>
    <name evidence="1" type="ORF">MLC_0290</name>
</gene>
<evidence type="ECO:0000313" key="2">
    <source>
        <dbReference type="Proteomes" id="UP000010103"/>
    </source>
</evidence>
<evidence type="ECO:0000313" key="1">
    <source>
        <dbReference type="EMBL" id="CBW53757.1"/>
    </source>
</evidence>
<accession>F4MNS5</accession>
<sequence length="1053" mass="121758">MLKFIKNNKWWVAIISVFAIFLSSFGIFAKSYVDSNKQKIVNKVQNYVQASSYAVQSRILKETENLNEDYLNQKIGKKSLLDEFSNDFIWRPNNTKTTSTDTISDLWNTYFGSSTNVLDKNLQIQYKNNNEYKNIENSKGEITPQNIDFLFSISKSLEKFLNGFAPSLASLGLSFIQNTVLNNREKSNFRNYKDGLNKFADVIESNKNLFSYLGKILTPKQLGNDHYNNLTVQQALIKNINQIAAVISNKKEFSKEVETDKIPEALDYVLTDLGLDSLSEILSDLATSQLDLKNLDKLLEKIKFIFDSDNIKQLKQKALQLIDKTMPYLATYLYSEIFFGLYYTVHEEIKDPSVLLNQKLNNNHFLALTKNKLDLNILINGVLKVLKNKNSFNRFYDFIFRRFDKNKIFNNSNSILSNIGTGNLIFDLINWVESKLNTISNSLDILVKFIEHSLSDQSLKKTIEQKIINIVKTKVNELGKPLGEWDVKVKNNTLEISAGWQWWRLASITAKIELFGENGILKTVLNTIKNVQISLNSLSTNISKYWKEIFFLSNDINLDLSIIVKNISEVINSFKNILENKNLISVKVFGPFSVVLLNIEKVYDILEMPYTSSPLKWILQTFAKDKINPLLNKIRSVNQTLVKNKFIQKEERIKEEFSKYLNNLQEHLKIYNSSSELKFNLSESLYNGNVILDFVYKWINFLLQKTEDNNNPLLPIIRLVIKNQNLENLKAIKEKWNSKIQSFAKKIQDFENISKIRDLKIALPELLLKQFKIESLNNKTVVQLLEILAKYFNDYLTKYPNRSIGLNISSIGKILTALTTKVGVEYKKELQKYDFMYNKLSDQDNRKTILKALAYGFDTHDNSSDVSKDALVHRPKESYYNWDKIHFYTNGSNIAYTVNRTNLKNDLSYSPLHILFGINPDKTSYIKDSLGYVLGTLFGGLSSSDPNYELSIENKKDAVSILNVFNFVLDKKDKELKKQEDQIATKYYDKNAWSTKILNSSEKEINYQLIRLKTSNTTRSKQLGTKFEVKLLKNKNNSYWSINRIIALDYKTA</sequence>
<dbReference type="AlphaFoldDB" id="F4MNS5"/>
<reference evidence="2" key="1">
    <citation type="journal article" date="2011" name="BMC Genomics">
        <title>Mycoplasma mycoides, from "mycoides Small Colony" to "capri". A microevolutionary perspective.</title>
        <authorList>
            <person name="Thiaucourt F."/>
            <person name="Manso-Silvan L."/>
            <person name="Salah W."/>
            <person name="Barbe V."/>
            <person name="Berger A."/>
            <person name="Jacob D."/>
            <person name="Breton M."/>
            <person name="Dupuy V."/>
            <person name="Lomenech A.M."/>
            <person name="Blanchard A."/>
            <person name="Sirand-Pugnet P."/>
        </authorList>
    </citation>
    <scope>NUCLEOTIDE SEQUENCE [LARGE SCALE GENOMIC DNA]</scope>
    <source>
        <strain evidence="2">95010</strain>
    </source>
</reference>
<evidence type="ECO:0008006" key="3">
    <source>
        <dbReference type="Google" id="ProtNLM"/>
    </source>
</evidence>
<reference evidence="2" key="2">
    <citation type="journal article" date="2011" name="BMC Genomics">
        <title>Mycoplasma mycoides, from mycoides Small Colony to capri. A microevolutionary perspective.</title>
        <authorList>
            <person name="Thiaucourt F."/>
            <person name="Manso-Silvan L."/>
            <person name="Salah W."/>
            <person name="Barbe V."/>
            <person name="Berger A."/>
            <person name="Jacob D."/>
            <person name="Breton M."/>
            <person name="Dupuy V."/>
            <person name="Lomenech A.M."/>
            <person name="Blanchard A."/>
            <person name="Sirand-Pugnet P."/>
        </authorList>
    </citation>
    <scope>NUCLEOTIDE SEQUENCE [LARGE SCALE GENOMIC DNA]</scope>
    <source>
        <strain evidence="2">95010</strain>
    </source>
</reference>